<dbReference type="Proteomes" id="UP000324222">
    <property type="component" value="Unassembled WGS sequence"/>
</dbReference>
<feature type="region of interest" description="Disordered" evidence="1">
    <location>
        <begin position="113"/>
        <end position="140"/>
    </location>
</feature>
<sequence>MHAWPVTHQFAVGSRLVHTFTLLYTVCCRLLRGVALTKKRQKRENDVPRGEVKKRKEDAGSTPQQHDDDVPPTAAAGPSGHNVNSGTGDTNYDRLSCLLGSLIEKLDKKANATTSRSSYTGLHDLSPSGGEDGKISECLPDPLDDLDSLCSPLLSGADPEEEVFTQAL</sequence>
<dbReference type="EMBL" id="VSRR010012260">
    <property type="protein sequence ID" value="MPC54313.1"/>
    <property type="molecule type" value="Genomic_DNA"/>
</dbReference>
<comment type="caution">
    <text evidence="2">The sequence shown here is derived from an EMBL/GenBank/DDBJ whole genome shotgun (WGS) entry which is preliminary data.</text>
</comment>
<gene>
    <name evidence="2" type="ORF">E2C01_048223</name>
</gene>
<evidence type="ECO:0000313" key="3">
    <source>
        <dbReference type="Proteomes" id="UP000324222"/>
    </source>
</evidence>
<keyword evidence="3" id="KW-1185">Reference proteome</keyword>
<proteinExistence type="predicted"/>
<name>A0A5B7GAK9_PORTR</name>
<organism evidence="2 3">
    <name type="scientific">Portunus trituberculatus</name>
    <name type="common">Swimming crab</name>
    <name type="synonym">Neptunus trituberculatus</name>
    <dbReference type="NCBI Taxonomy" id="210409"/>
    <lineage>
        <taxon>Eukaryota</taxon>
        <taxon>Metazoa</taxon>
        <taxon>Ecdysozoa</taxon>
        <taxon>Arthropoda</taxon>
        <taxon>Crustacea</taxon>
        <taxon>Multicrustacea</taxon>
        <taxon>Malacostraca</taxon>
        <taxon>Eumalacostraca</taxon>
        <taxon>Eucarida</taxon>
        <taxon>Decapoda</taxon>
        <taxon>Pleocyemata</taxon>
        <taxon>Brachyura</taxon>
        <taxon>Eubrachyura</taxon>
        <taxon>Portunoidea</taxon>
        <taxon>Portunidae</taxon>
        <taxon>Portuninae</taxon>
        <taxon>Portunus</taxon>
    </lineage>
</organism>
<dbReference type="AlphaFoldDB" id="A0A5B7GAK9"/>
<protein>
    <submittedName>
        <fullName evidence="2">Uncharacterized protein</fullName>
    </submittedName>
</protein>
<evidence type="ECO:0000313" key="2">
    <source>
        <dbReference type="EMBL" id="MPC54313.1"/>
    </source>
</evidence>
<feature type="compositionally biased region" description="Basic and acidic residues" evidence="1">
    <location>
        <begin position="43"/>
        <end position="69"/>
    </location>
</feature>
<feature type="region of interest" description="Disordered" evidence="1">
    <location>
        <begin position="38"/>
        <end position="88"/>
    </location>
</feature>
<evidence type="ECO:0000256" key="1">
    <source>
        <dbReference type="SAM" id="MobiDB-lite"/>
    </source>
</evidence>
<accession>A0A5B7GAK9</accession>
<reference evidence="2 3" key="1">
    <citation type="submission" date="2019-05" db="EMBL/GenBank/DDBJ databases">
        <title>Another draft genome of Portunus trituberculatus and its Hox gene families provides insights of decapod evolution.</title>
        <authorList>
            <person name="Jeong J.-H."/>
            <person name="Song I."/>
            <person name="Kim S."/>
            <person name="Choi T."/>
            <person name="Kim D."/>
            <person name="Ryu S."/>
            <person name="Kim W."/>
        </authorList>
    </citation>
    <scope>NUCLEOTIDE SEQUENCE [LARGE SCALE GENOMIC DNA]</scope>
    <source>
        <tissue evidence="2">Muscle</tissue>
    </source>
</reference>